<dbReference type="PROSITE" id="PS50089">
    <property type="entry name" value="ZF_RING_2"/>
    <property type="match status" value="1"/>
</dbReference>
<feature type="compositionally biased region" description="Polar residues" evidence="8">
    <location>
        <begin position="35"/>
        <end position="45"/>
    </location>
</feature>
<evidence type="ECO:0000259" key="10">
    <source>
        <dbReference type="PROSITE" id="PS51873"/>
    </source>
</evidence>
<evidence type="ECO:0000256" key="8">
    <source>
        <dbReference type="SAM" id="MobiDB-lite"/>
    </source>
</evidence>
<dbReference type="SUPFAM" id="SSF57850">
    <property type="entry name" value="RING/U-box"/>
    <property type="match status" value="1"/>
</dbReference>
<dbReference type="InterPro" id="IPR001841">
    <property type="entry name" value="Znf_RING"/>
</dbReference>
<feature type="region of interest" description="Disordered" evidence="8">
    <location>
        <begin position="346"/>
        <end position="378"/>
    </location>
</feature>
<dbReference type="GO" id="GO:0008270">
    <property type="term" value="F:zinc ion binding"/>
    <property type="evidence" value="ECO:0007669"/>
    <property type="project" value="UniProtKB-KW"/>
</dbReference>
<dbReference type="InterPro" id="IPR044066">
    <property type="entry name" value="TRIAD_supradom"/>
</dbReference>
<evidence type="ECO:0000313" key="12">
    <source>
        <dbReference type="Proteomes" id="UP000184267"/>
    </source>
</evidence>
<dbReference type="PROSITE" id="PS00518">
    <property type="entry name" value="ZF_RING_1"/>
    <property type="match status" value="1"/>
</dbReference>
<proteinExistence type="predicted"/>
<organism evidence="11 12">
    <name type="scientific">Trametes pubescens</name>
    <name type="common">White-rot fungus</name>
    <dbReference type="NCBI Taxonomy" id="154538"/>
    <lineage>
        <taxon>Eukaryota</taxon>
        <taxon>Fungi</taxon>
        <taxon>Dikarya</taxon>
        <taxon>Basidiomycota</taxon>
        <taxon>Agaricomycotina</taxon>
        <taxon>Agaricomycetes</taxon>
        <taxon>Polyporales</taxon>
        <taxon>Polyporaceae</taxon>
        <taxon>Trametes</taxon>
    </lineage>
</organism>
<dbReference type="InterPro" id="IPR017907">
    <property type="entry name" value="Znf_RING_CS"/>
</dbReference>
<dbReference type="AlphaFoldDB" id="A0A1M2VN92"/>
<dbReference type="Gene3D" id="3.30.40.10">
    <property type="entry name" value="Zinc/RING finger domain, C3HC4 (zinc finger)"/>
    <property type="match status" value="1"/>
</dbReference>
<evidence type="ECO:0000256" key="7">
    <source>
        <dbReference type="PROSITE-ProRule" id="PRU00175"/>
    </source>
</evidence>
<keyword evidence="6" id="KW-0862">Zinc</keyword>
<dbReference type="PANTHER" id="PTHR11685">
    <property type="entry name" value="RBR FAMILY RING FINGER AND IBR DOMAIN-CONTAINING"/>
    <property type="match status" value="1"/>
</dbReference>
<feature type="domain" description="RING-type" evidence="9">
    <location>
        <begin position="504"/>
        <end position="552"/>
    </location>
</feature>
<evidence type="ECO:0000259" key="9">
    <source>
        <dbReference type="PROSITE" id="PS50089"/>
    </source>
</evidence>
<dbReference type="EMBL" id="MNAD01000987">
    <property type="protein sequence ID" value="OJT09026.1"/>
    <property type="molecule type" value="Genomic_DNA"/>
</dbReference>
<evidence type="ECO:0000256" key="5">
    <source>
        <dbReference type="ARBA" id="ARBA00022786"/>
    </source>
</evidence>
<evidence type="ECO:0000256" key="4">
    <source>
        <dbReference type="ARBA" id="ARBA00022771"/>
    </source>
</evidence>
<feature type="region of interest" description="Disordered" evidence="8">
    <location>
        <begin position="35"/>
        <end position="57"/>
    </location>
</feature>
<name>A0A1M2VN92_TRAPU</name>
<keyword evidence="2" id="KW-0479">Metal-binding</keyword>
<dbReference type="Proteomes" id="UP000184267">
    <property type="component" value="Unassembled WGS sequence"/>
</dbReference>
<keyword evidence="1" id="KW-0808">Transferase</keyword>
<dbReference type="GO" id="GO:0004842">
    <property type="term" value="F:ubiquitin-protein transferase activity"/>
    <property type="evidence" value="ECO:0007669"/>
    <property type="project" value="InterPro"/>
</dbReference>
<dbReference type="SMART" id="SM00184">
    <property type="entry name" value="RING"/>
    <property type="match status" value="1"/>
</dbReference>
<evidence type="ECO:0000256" key="6">
    <source>
        <dbReference type="ARBA" id="ARBA00022833"/>
    </source>
</evidence>
<gene>
    <name evidence="11" type="ORF">TRAPUB_51</name>
</gene>
<accession>A0A1M2VN92</accession>
<evidence type="ECO:0000256" key="1">
    <source>
        <dbReference type="ARBA" id="ARBA00022679"/>
    </source>
</evidence>
<keyword evidence="5" id="KW-0833">Ubl conjugation pathway</keyword>
<protein>
    <recommendedName>
        <fullName evidence="13">RING-type domain-containing protein</fullName>
    </recommendedName>
</protein>
<reference evidence="11 12" key="1">
    <citation type="submission" date="2016-10" db="EMBL/GenBank/DDBJ databases">
        <title>Genome sequence of the basidiomycete white-rot fungus Trametes pubescens.</title>
        <authorList>
            <person name="Makela M.R."/>
            <person name="Granchi Z."/>
            <person name="Peng M."/>
            <person name="De Vries R.P."/>
            <person name="Grigoriev I."/>
            <person name="Riley R."/>
            <person name="Hilden K."/>
        </authorList>
    </citation>
    <scope>NUCLEOTIDE SEQUENCE [LARGE SCALE GENOMIC DNA]</scope>
    <source>
        <strain evidence="11 12">FBCC735</strain>
    </source>
</reference>
<keyword evidence="3" id="KW-0677">Repeat</keyword>
<dbReference type="STRING" id="154538.A0A1M2VN92"/>
<feature type="compositionally biased region" description="Low complexity" evidence="8">
    <location>
        <begin position="454"/>
        <end position="467"/>
    </location>
</feature>
<sequence length="697" mass="78223">MSSTMFPVPLPNLFHTPTPNPFRIPYPTGAPFNSYSNDSIDAGSSTPRPTPATAPHDLSTIISGRFPEYVVTHPGQSQYTQAGGGVSACGLAALNCARIILGVHAAGLGSAELVQELLERRFLEDVLKPCLTWESKAHLAVEDIYKAPVFKQSLTQLTSHFGQSNYGFFKKIISDIADVTKERRVSACVIITRPPEIIACFSIADVPAGTELFVIFDSHPRPEKHPHGAAFIFYNSVRATARYLAQLLHFDEDILRDADVQWQAQLLSHCSGDVFVAAEAPPNGAKWAETALEASLQVLSLEAQVRELQEKTQSLESDKKRIREELVGVEHDLLQMDDMLRKEKEKNERLRQKYAPYQPPRNRWEPSPTFSQGASQQAKGDTSFWNYMWKSGSGSSASGAAKDYAKAQSDSATRLNGNSKGGGGGRRSGKSERRDRETLRDQMRREDEAKRLAAEPAEPAMPAAPVPDIDPVAVQLQIHYDEENRQLEQQMRDLQAIQPEFFDCGICFEKYQEDHIARVDPCGHAYCRECLTGHAVSKIDEHRYPVLCPLCTADRTRTDPPGEIDDEAIRQLGLTEEQYMIFEEMQMNKFSIMIHCRKCQQTLFVDKAEYQETKIIRCPLKDCGYTWCKLCSQEIDPTMQEHTCDGSNELDHLMKQKGWKHCPRKQGPPPRRAPTDRLMFQCAKPPPRRSLGATISL</sequence>
<comment type="caution">
    <text evidence="11">The sequence shown here is derived from an EMBL/GenBank/DDBJ whole genome shotgun (WGS) entry which is preliminary data.</text>
</comment>
<evidence type="ECO:0008006" key="13">
    <source>
        <dbReference type="Google" id="ProtNLM"/>
    </source>
</evidence>
<dbReference type="OMA" id="HIWEELQ"/>
<feature type="region of interest" description="Disordered" evidence="8">
    <location>
        <begin position="407"/>
        <end position="467"/>
    </location>
</feature>
<evidence type="ECO:0000256" key="2">
    <source>
        <dbReference type="ARBA" id="ARBA00022723"/>
    </source>
</evidence>
<dbReference type="GO" id="GO:0016567">
    <property type="term" value="P:protein ubiquitination"/>
    <property type="evidence" value="ECO:0007669"/>
    <property type="project" value="InterPro"/>
</dbReference>
<feature type="compositionally biased region" description="Polar residues" evidence="8">
    <location>
        <begin position="368"/>
        <end position="378"/>
    </location>
</feature>
<dbReference type="InterPro" id="IPR031127">
    <property type="entry name" value="E3_UB_ligase_RBR"/>
</dbReference>
<dbReference type="Pfam" id="PF13639">
    <property type="entry name" value="zf-RING_2"/>
    <property type="match status" value="1"/>
</dbReference>
<dbReference type="PROSITE" id="PS51873">
    <property type="entry name" value="TRIAD"/>
    <property type="match status" value="1"/>
</dbReference>
<keyword evidence="12" id="KW-1185">Reference proteome</keyword>
<evidence type="ECO:0000313" key="11">
    <source>
        <dbReference type="EMBL" id="OJT09026.1"/>
    </source>
</evidence>
<feature type="domain" description="RING-type" evidence="10">
    <location>
        <begin position="500"/>
        <end position="697"/>
    </location>
</feature>
<evidence type="ECO:0000256" key="3">
    <source>
        <dbReference type="ARBA" id="ARBA00022737"/>
    </source>
</evidence>
<dbReference type="InterPro" id="IPR013083">
    <property type="entry name" value="Znf_RING/FYVE/PHD"/>
</dbReference>
<keyword evidence="4 7" id="KW-0863">Zinc-finger</keyword>
<dbReference type="OrthoDB" id="1431934at2759"/>
<feature type="compositionally biased region" description="Basic and acidic residues" evidence="8">
    <location>
        <begin position="429"/>
        <end position="453"/>
    </location>
</feature>